<protein>
    <submittedName>
        <fullName evidence="2">Uncharacterized protein</fullName>
    </submittedName>
</protein>
<dbReference type="InterPro" id="IPR025363">
    <property type="entry name" value="DUF4267"/>
</dbReference>
<keyword evidence="1" id="KW-1133">Transmembrane helix</keyword>
<reference evidence="2 3" key="1">
    <citation type="submission" date="2024-02" db="EMBL/GenBank/DDBJ databases">
        <authorList>
            <person name="Chen Y."/>
            <person name="Shah S."/>
            <person name="Dougan E. K."/>
            <person name="Thang M."/>
            <person name="Chan C."/>
        </authorList>
    </citation>
    <scope>NUCLEOTIDE SEQUENCE [LARGE SCALE GENOMIC DNA]</scope>
</reference>
<dbReference type="Pfam" id="PF14087">
    <property type="entry name" value="DUF4267"/>
    <property type="match status" value="1"/>
</dbReference>
<keyword evidence="1" id="KW-0472">Membrane</keyword>
<evidence type="ECO:0000313" key="2">
    <source>
        <dbReference type="EMBL" id="CAK9012604.1"/>
    </source>
</evidence>
<evidence type="ECO:0000313" key="3">
    <source>
        <dbReference type="Proteomes" id="UP001642484"/>
    </source>
</evidence>
<evidence type="ECO:0000256" key="1">
    <source>
        <dbReference type="SAM" id="Phobius"/>
    </source>
</evidence>
<dbReference type="PROSITE" id="PS51257">
    <property type="entry name" value="PROKAR_LIPOPROTEIN"/>
    <property type="match status" value="1"/>
</dbReference>
<dbReference type="EMBL" id="CAXAMN010005136">
    <property type="protein sequence ID" value="CAK9012604.1"/>
    <property type="molecule type" value="Genomic_DNA"/>
</dbReference>
<keyword evidence="1" id="KW-0812">Transmembrane</keyword>
<sequence length="170" mass="17804">MARLVHVTVQVGSCCLGLGLIGLGGSCLISPVFAAETYGLPSTDAQTLQWVKVAGIRDFGLGVAALAVFLFHPPAMRALAPSAMLVALGDAAARSEVNGGSHDHGWALSSAIPSRAWLLRASGTVHLLLAGLGAGWPEDQIRVSEVLRREDGIWIQGRGTLGFRTSEECF</sequence>
<keyword evidence="3" id="KW-1185">Reference proteome</keyword>
<feature type="transmembrane region" description="Helical" evidence="1">
    <location>
        <begin position="50"/>
        <end position="71"/>
    </location>
</feature>
<name>A0ABP0JE03_9DINO</name>
<comment type="caution">
    <text evidence="2">The sequence shown here is derived from an EMBL/GenBank/DDBJ whole genome shotgun (WGS) entry which is preliminary data.</text>
</comment>
<proteinExistence type="predicted"/>
<organism evidence="2 3">
    <name type="scientific">Durusdinium trenchii</name>
    <dbReference type="NCBI Taxonomy" id="1381693"/>
    <lineage>
        <taxon>Eukaryota</taxon>
        <taxon>Sar</taxon>
        <taxon>Alveolata</taxon>
        <taxon>Dinophyceae</taxon>
        <taxon>Suessiales</taxon>
        <taxon>Symbiodiniaceae</taxon>
        <taxon>Durusdinium</taxon>
    </lineage>
</organism>
<gene>
    <name evidence="2" type="ORF">CCMP2556_LOCUS10920</name>
</gene>
<dbReference type="Proteomes" id="UP001642484">
    <property type="component" value="Unassembled WGS sequence"/>
</dbReference>
<accession>A0ABP0JE03</accession>